<evidence type="ECO:0000313" key="2">
    <source>
        <dbReference type="EMBL" id="GLK10269.1"/>
    </source>
</evidence>
<feature type="region of interest" description="Disordered" evidence="1">
    <location>
        <begin position="1"/>
        <end position="36"/>
    </location>
</feature>
<sequence>MKAEKTRLVMVAPREKKGPPRTGGVHNEKRPPVPGGRLVAQSGLASGSAEGGPPQTQTVLAHIQERISSATAAAKAFTSASVVSKAVIQRTSPVASFQV</sequence>
<comment type="caution">
    <text evidence="2">The sequence shown here is derived from an EMBL/GenBank/DDBJ whole genome shotgun (WGS) entry which is preliminary data.</text>
</comment>
<evidence type="ECO:0000256" key="1">
    <source>
        <dbReference type="SAM" id="MobiDB-lite"/>
    </source>
</evidence>
<organism evidence="2 3">
    <name type="scientific">Streptosporangium carneum</name>
    <dbReference type="NCBI Taxonomy" id="47481"/>
    <lineage>
        <taxon>Bacteria</taxon>
        <taxon>Bacillati</taxon>
        <taxon>Actinomycetota</taxon>
        <taxon>Actinomycetes</taxon>
        <taxon>Streptosporangiales</taxon>
        <taxon>Streptosporangiaceae</taxon>
        <taxon>Streptosporangium</taxon>
    </lineage>
</organism>
<evidence type="ECO:0000313" key="3">
    <source>
        <dbReference type="Proteomes" id="UP001143474"/>
    </source>
</evidence>
<feature type="compositionally biased region" description="Basic and acidic residues" evidence="1">
    <location>
        <begin position="1"/>
        <end position="18"/>
    </location>
</feature>
<protein>
    <submittedName>
        <fullName evidence="2">Uncharacterized protein</fullName>
    </submittedName>
</protein>
<reference evidence="2" key="2">
    <citation type="submission" date="2023-01" db="EMBL/GenBank/DDBJ databases">
        <authorList>
            <person name="Sun Q."/>
            <person name="Evtushenko L."/>
        </authorList>
    </citation>
    <scope>NUCLEOTIDE SEQUENCE</scope>
    <source>
        <strain evidence="2">VKM Ac-2007</strain>
    </source>
</reference>
<dbReference type="Proteomes" id="UP001143474">
    <property type="component" value="Unassembled WGS sequence"/>
</dbReference>
<accession>A0A9W6MD94</accession>
<dbReference type="AlphaFoldDB" id="A0A9W6MD94"/>
<reference evidence="2" key="1">
    <citation type="journal article" date="2014" name="Int. J. Syst. Evol. Microbiol.">
        <title>Complete genome sequence of Corynebacterium casei LMG S-19264T (=DSM 44701T), isolated from a smear-ripened cheese.</title>
        <authorList>
            <consortium name="US DOE Joint Genome Institute (JGI-PGF)"/>
            <person name="Walter F."/>
            <person name="Albersmeier A."/>
            <person name="Kalinowski J."/>
            <person name="Ruckert C."/>
        </authorList>
    </citation>
    <scope>NUCLEOTIDE SEQUENCE</scope>
    <source>
        <strain evidence="2">VKM Ac-2007</strain>
    </source>
</reference>
<name>A0A9W6MD94_9ACTN</name>
<dbReference type="EMBL" id="BSEV01000007">
    <property type="protein sequence ID" value="GLK10269.1"/>
    <property type="molecule type" value="Genomic_DNA"/>
</dbReference>
<proteinExistence type="predicted"/>
<gene>
    <name evidence="2" type="ORF">GCM10017600_36750</name>
</gene>
<keyword evidence="3" id="KW-1185">Reference proteome</keyword>